<dbReference type="Gene3D" id="1.10.287.950">
    <property type="entry name" value="Methyl-accepting chemotaxis protein"/>
    <property type="match status" value="1"/>
</dbReference>
<dbReference type="InterPro" id="IPR004089">
    <property type="entry name" value="MCPsignal_dom"/>
</dbReference>
<dbReference type="RefSeq" id="WP_110856472.1">
    <property type="nucleotide sequence ID" value="NZ_QJSQ01000021.1"/>
</dbReference>
<keyword evidence="1" id="KW-0145">Chemotaxis</keyword>
<keyword evidence="3" id="KW-0807">Transducer</keyword>
<evidence type="ECO:0000256" key="2">
    <source>
        <dbReference type="ARBA" id="ARBA00029447"/>
    </source>
</evidence>
<dbReference type="GO" id="GO:0016020">
    <property type="term" value="C:membrane"/>
    <property type="evidence" value="ECO:0007669"/>
    <property type="project" value="InterPro"/>
</dbReference>
<proteinExistence type="inferred from homology"/>
<dbReference type="GO" id="GO:0006935">
    <property type="term" value="P:chemotaxis"/>
    <property type="evidence" value="ECO:0007669"/>
    <property type="project" value="UniProtKB-KW"/>
</dbReference>
<evidence type="ECO:0000313" key="6">
    <source>
        <dbReference type="EMBL" id="PYE18906.1"/>
    </source>
</evidence>
<dbReference type="EMBL" id="QJSQ01000021">
    <property type="protein sequence ID" value="PYE18906.1"/>
    <property type="molecule type" value="Genomic_DNA"/>
</dbReference>
<accession>A0A2V4TGM2</accession>
<dbReference type="PANTHER" id="PTHR43531">
    <property type="entry name" value="PROTEIN ICFG"/>
    <property type="match status" value="1"/>
</dbReference>
<dbReference type="Proteomes" id="UP000247772">
    <property type="component" value="Unassembled WGS sequence"/>
</dbReference>
<keyword evidence="4" id="KW-0812">Transmembrane</keyword>
<gene>
    <name evidence="6" type="ORF">C7410_121100</name>
</gene>
<comment type="caution">
    <text evidence="6">The sequence shown here is derived from an EMBL/GenBank/DDBJ whole genome shotgun (WGS) entry which is preliminary data.</text>
</comment>
<evidence type="ECO:0000313" key="7">
    <source>
        <dbReference type="Proteomes" id="UP000247772"/>
    </source>
</evidence>
<evidence type="ECO:0000256" key="3">
    <source>
        <dbReference type="PROSITE-ProRule" id="PRU00284"/>
    </source>
</evidence>
<dbReference type="GO" id="GO:0007165">
    <property type="term" value="P:signal transduction"/>
    <property type="evidence" value="ECO:0007669"/>
    <property type="project" value="UniProtKB-KW"/>
</dbReference>
<dbReference type="Pfam" id="PF00015">
    <property type="entry name" value="MCPsignal"/>
    <property type="match status" value="1"/>
</dbReference>
<reference evidence="6 7" key="1">
    <citation type="submission" date="2018-06" db="EMBL/GenBank/DDBJ databases">
        <title>Genomic Encyclopedia of Type Strains, Phase IV (KMG-V): Genome sequencing to study the core and pangenomes of soil and plant-associated prokaryotes.</title>
        <authorList>
            <person name="Whitman W."/>
        </authorList>
    </citation>
    <scope>NUCLEOTIDE SEQUENCE [LARGE SCALE GENOMIC DNA]</scope>
    <source>
        <strain evidence="6 7">SRCL-318</strain>
    </source>
</reference>
<dbReference type="SUPFAM" id="SSF58104">
    <property type="entry name" value="Methyl-accepting chemotaxis protein (MCP) signaling domain"/>
    <property type="match status" value="1"/>
</dbReference>
<comment type="similarity">
    <text evidence="2">Belongs to the methyl-accepting chemotaxis (MCP) protein family.</text>
</comment>
<dbReference type="InterPro" id="IPR051310">
    <property type="entry name" value="MCP_chemotaxis"/>
</dbReference>
<feature type="transmembrane region" description="Helical" evidence="4">
    <location>
        <begin position="6"/>
        <end position="28"/>
    </location>
</feature>
<dbReference type="OrthoDB" id="8774374at2"/>
<feature type="domain" description="Methyl-accepting transducer" evidence="5">
    <location>
        <begin position="33"/>
        <end position="253"/>
    </location>
</feature>
<dbReference type="PROSITE" id="PS50111">
    <property type="entry name" value="CHEMOTAXIS_TRANSDUC_2"/>
    <property type="match status" value="1"/>
</dbReference>
<evidence type="ECO:0000256" key="1">
    <source>
        <dbReference type="ARBA" id="ARBA00022500"/>
    </source>
</evidence>
<protein>
    <submittedName>
        <fullName evidence="6">Methyl-accepting chemotaxis sensory transducer</fullName>
    </submittedName>
</protein>
<dbReference type="AlphaFoldDB" id="A0A2V4TGM2"/>
<organism evidence="6 7">
    <name type="scientific">Paraburkholderia silvatlantica</name>
    <dbReference type="NCBI Taxonomy" id="321895"/>
    <lineage>
        <taxon>Bacteria</taxon>
        <taxon>Pseudomonadati</taxon>
        <taxon>Pseudomonadota</taxon>
        <taxon>Betaproteobacteria</taxon>
        <taxon>Burkholderiales</taxon>
        <taxon>Burkholderiaceae</taxon>
        <taxon>Paraburkholderia</taxon>
    </lineage>
</organism>
<evidence type="ECO:0000256" key="4">
    <source>
        <dbReference type="SAM" id="Phobius"/>
    </source>
</evidence>
<evidence type="ECO:0000259" key="5">
    <source>
        <dbReference type="PROSITE" id="PS50111"/>
    </source>
</evidence>
<name>A0A2V4TGM2_9BURK</name>
<dbReference type="PANTHER" id="PTHR43531:SF11">
    <property type="entry name" value="METHYL-ACCEPTING CHEMOTAXIS PROTEIN 3"/>
    <property type="match status" value="1"/>
</dbReference>
<sequence>MAGVEVVLPYLIEGAALVVLAAGLAAVWGKRAKTQAREAARAQDAAHAAALAQAQAHHAAQQESAAREREALVAQTESLRAELAQRRSVADALEAALAGERAQRDDAMQHAARIAAEAARLKLMSSTFERWHEQMISLMAQNNDMHKKNQELSSIVSHVLIVSLNASIEAARAGAAGRGFSIVAGEVRSLATRSQELSKSYRDSLNRNDLITAATFQDIQAGGKMIAATLASVEASSQQLHHQLEAARAGAHA</sequence>
<keyword evidence="4" id="KW-0472">Membrane</keyword>
<keyword evidence="4" id="KW-1133">Transmembrane helix</keyword>